<reference evidence="2" key="1">
    <citation type="journal article" date="2020" name="Phytopathology">
        <title>Genome Sequence Resources of Colletotrichum truncatum, C. plurivorum, C. musicola, and C. sojae: Four Species Pathogenic to Soybean (Glycine max).</title>
        <authorList>
            <person name="Rogerio F."/>
            <person name="Boufleur T.R."/>
            <person name="Ciampi-Guillardi M."/>
            <person name="Sukno S.A."/>
            <person name="Thon M.R."/>
            <person name="Massola Junior N.S."/>
            <person name="Baroncelli R."/>
        </authorList>
    </citation>
    <scope>NUCLEOTIDE SEQUENCE</scope>
    <source>
        <strain evidence="2">LFN00145</strain>
    </source>
</reference>
<accession>A0A8H6NP08</accession>
<dbReference type="Proteomes" id="UP000654918">
    <property type="component" value="Unassembled WGS sequence"/>
</dbReference>
<evidence type="ECO:0000313" key="2">
    <source>
        <dbReference type="EMBL" id="KAF6839900.1"/>
    </source>
</evidence>
<protein>
    <submittedName>
        <fullName evidence="2">Uncharacterized protein</fullName>
    </submittedName>
</protein>
<organism evidence="2 3">
    <name type="scientific">Colletotrichum plurivorum</name>
    <dbReference type="NCBI Taxonomy" id="2175906"/>
    <lineage>
        <taxon>Eukaryota</taxon>
        <taxon>Fungi</taxon>
        <taxon>Dikarya</taxon>
        <taxon>Ascomycota</taxon>
        <taxon>Pezizomycotina</taxon>
        <taxon>Sordariomycetes</taxon>
        <taxon>Hypocreomycetidae</taxon>
        <taxon>Glomerellales</taxon>
        <taxon>Glomerellaceae</taxon>
        <taxon>Colletotrichum</taxon>
        <taxon>Colletotrichum orchidearum species complex</taxon>
    </lineage>
</organism>
<evidence type="ECO:0000256" key="1">
    <source>
        <dbReference type="SAM" id="MobiDB-lite"/>
    </source>
</evidence>
<sequence length="154" mass="16836">MDSPAVRSGASHFTVDIGSSPLMRSSTLSPRQRFCTMYTSTVGARGKRREAAGGSTKDQKAWLLPEAISHLSPRALIWVLGLILVSAKPAVELQVDGIEPKEEDVTDTRAEADQRPTNLSRSRLTDPGEGIGRSQGTDDMPELWQQSERRGTYP</sequence>
<proteinExistence type="predicted"/>
<evidence type="ECO:0000313" key="3">
    <source>
        <dbReference type="Proteomes" id="UP000654918"/>
    </source>
</evidence>
<gene>
    <name evidence="2" type="ORF">CPLU01_01497</name>
</gene>
<keyword evidence="3" id="KW-1185">Reference proteome</keyword>
<dbReference type="EMBL" id="WIGO01000010">
    <property type="protein sequence ID" value="KAF6839900.1"/>
    <property type="molecule type" value="Genomic_DNA"/>
</dbReference>
<feature type="region of interest" description="Disordered" evidence="1">
    <location>
        <begin position="97"/>
        <end position="154"/>
    </location>
</feature>
<comment type="caution">
    <text evidence="2">The sequence shown here is derived from an EMBL/GenBank/DDBJ whole genome shotgun (WGS) entry which is preliminary data.</text>
</comment>
<dbReference type="AlphaFoldDB" id="A0A8H6NP08"/>
<name>A0A8H6NP08_9PEZI</name>